<evidence type="ECO:0000313" key="2">
    <source>
        <dbReference type="EMBL" id="GHH80546.1"/>
    </source>
</evidence>
<feature type="region of interest" description="Disordered" evidence="1">
    <location>
        <begin position="29"/>
        <end position="81"/>
    </location>
</feature>
<accession>A0A919L2M1</accession>
<dbReference type="RefSeq" id="WP_189933206.1">
    <property type="nucleotide sequence ID" value="NZ_BNCD01000010.1"/>
</dbReference>
<organism evidence="2 3">
    <name type="scientific">Streptomyces sulfonofaciens</name>
    <dbReference type="NCBI Taxonomy" id="68272"/>
    <lineage>
        <taxon>Bacteria</taxon>
        <taxon>Bacillati</taxon>
        <taxon>Actinomycetota</taxon>
        <taxon>Actinomycetes</taxon>
        <taxon>Kitasatosporales</taxon>
        <taxon>Streptomycetaceae</taxon>
        <taxon>Streptomyces</taxon>
    </lineage>
</organism>
<dbReference type="AlphaFoldDB" id="A0A919L2M1"/>
<evidence type="ECO:0000313" key="3">
    <source>
        <dbReference type="Proteomes" id="UP000603708"/>
    </source>
</evidence>
<gene>
    <name evidence="2" type="ORF">GCM10018793_35870</name>
</gene>
<name>A0A919L2M1_9ACTN</name>
<feature type="compositionally biased region" description="Basic and acidic residues" evidence="1">
    <location>
        <begin position="29"/>
        <end position="38"/>
    </location>
</feature>
<reference evidence="2" key="2">
    <citation type="submission" date="2020-09" db="EMBL/GenBank/DDBJ databases">
        <authorList>
            <person name="Sun Q."/>
            <person name="Ohkuma M."/>
        </authorList>
    </citation>
    <scope>NUCLEOTIDE SEQUENCE</scope>
    <source>
        <strain evidence="2">JCM 5069</strain>
    </source>
</reference>
<dbReference type="EMBL" id="BNCD01000010">
    <property type="protein sequence ID" value="GHH80546.1"/>
    <property type="molecule type" value="Genomic_DNA"/>
</dbReference>
<comment type="caution">
    <text evidence="2">The sequence shown here is derived from an EMBL/GenBank/DDBJ whole genome shotgun (WGS) entry which is preliminary data.</text>
</comment>
<evidence type="ECO:0000256" key="1">
    <source>
        <dbReference type="SAM" id="MobiDB-lite"/>
    </source>
</evidence>
<keyword evidence="3" id="KW-1185">Reference proteome</keyword>
<reference evidence="2" key="1">
    <citation type="journal article" date="2014" name="Int. J. Syst. Evol. Microbiol.">
        <title>Complete genome sequence of Corynebacterium casei LMG S-19264T (=DSM 44701T), isolated from a smear-ripened cheese.</title>
        <authorList>
            <consortium name="US DOE Joint Genome Institute (JGI-PGF)"/>
            <person name="Walter F."/>
            <person name="Albersmeier A."/>
            <person name="Kalinowski J."/>
            <person name="Ruckert C."/>
        </authorList>
    </citation>
    <scope>NUCLEOTIDE SEQUENCE</scope>
    <source>
        <strain evidence="2">JCM 5069</strain>
    </source>
</reference>
<protein>
    <submittedName>
        <fullName evidence="2">Uncharacterized protein</fullName>
    </submittedName>
</protein>
<dbReference type="Proteomes" id="UP000603708">
    <property type="component" value="Unassembled WGS sequence"/>
</dbReference>
<proteinExistence type="predicted"/>
<sequence length="81" mass="9024">MFQMFQFSVYRTREADLIRAAERRRLLRAAREARRESRAGGASEAGRAGRADRRARRTAGREPEGGARSTTCAGSPRARSV</sequence>